<accession>A0ABP0S394</accession>
<comment type="caution">
    <text evidence="5">The sequence shown here is derived from an EMBL/GenBank/DDBJ whole genome shotgun (WGS) entry which is preliminary data.</text>
</comment>
<reference evidence="5 6" key="1">
    <citation type="submission" date="2024-02" db="EMBL/GenBank/DDBJ databases">
        <authorList>
            <person name="Chen Y."/>
            <person name="Shah S."/>
            <person name="Dougan E. K."/>
            <person name="Thang M."/>
            <person name="Chan C."/>
        </authorList>
    </citation>
    <scope>NUCLEOTIDE SEQUENCE [LARGE SCALE GENOMIC DNA]</scope>
</reference>
<evidence type="ECO:0000313" key="5">
    <source>
        <dbReference type="EMBL" id="CAK9106828.1"/>
    </source>
</evidence>
<evidence type="ECO:0000256" key="2">
    <source>
        <dbReference type="ARBA" id="ARBA00023002"/>
    </source>
</evidence>
<dbReference type="SUPFAM" id="SSF51735">
    <property type="entry name" value="NAD(P)-binding Rossmann-fold domains"/>
    <property type="match status" value="1"/>
</dbReference>
<dbReference type="PANTHER" id="PTHR43245:SF51">
    <property type="entry name" value="SHORT CHAIN DEHYDROGENASE_REDUCTASE FAMILY 42E, MEMBER 2"/>
    <property type="match status" value="1"/>
</dbReference>
<organism evidence="5 6">
    <name type="scientific">Durusdinium trenchii</name>
    <dbReference type="NCBI Taxonomy" id="1381693"/>
    <lineage>
        <taxon>Eukaryota</taxon>
        <taxon>Sar</taxon>
        <taxon>Alveolata</taxon>
        <taxon>Dinophyceae</taxon>
        <taxon>Suessiales</taxon>
        <taxon>Symbiodiniaceae</taxon>
        <taxon>Durusdinium</taxon>
    </lineage>
</organism>
<dbReference type="EMBL" id="CAXAMN010026916">
    <property type="protein sequence ID" value="CAK9106828.1"/>
    <property type="molecule type" value="Genomic_DNA"/>
</dbReference>
<dbReference type="Proteomes" id="UP001642484">
    <property type="component" value="Unassembled WGS sequence"/>
</dbReference>
<evidence type="ECO:0000256" key="3">
    <source>
        <dbReference type="RuleBase" id="RU004475"/>
    </source>
</evidence>
<evidence type="ECO:0000259" key="4">
    <source>
        <dbReference type="Pfam" id="PF01073"/>
    </source>
</evidence>
<comment type="similarity">
    <text evidence="1 3">Belongs to the 3-beta-HSD family.</text>
</comment>
<gene>
    <name evidence="5" type="ORF">CCMP2556_LOCUS49895</name>
</gene>
<dbReference type="InterPro" id="IPR036291">
    <property type="entry name" value="NAD(P)-bd_dom_sf"/>
</dbReference>
<keyword evidence="3" id="KW-1133">Transmembrane helix</keyword>
<keyword evidence="2 3" id="KW-0560">Oxidoreductase</keyword>
<keyword evidence="6" id="KW-1185">Reference proteome</keyword>
<sequence length="400" mass="44933">MARTAPALTALQRRAAERSYPPVPPRCCVTGGSGFVGQRLVEMLVERGAERVVSFDILPQPPSAWQDSRIVYMQGDLRSMEDVSKAVNGADCVWHVGAAVGPFHPSSLYEDVNVGGCRNVVQACLEAKVPKLVMSSSPSTRFDGSDIDGLLETELPSLPQKFYLQEYAETKAKGELVVTAACCEKLMTVAVAPHQVYGPRDTLYLPNFMETAATGKLRVFGNGKNRVCFTYVDNYCHGLILGERALFQGSPALGKFYIVTDGDTHPHKEGYAYLWEEMDRFAVGLGLASVLKKFHLPQFFMYFLAYVCNVITFFTGTKMKLSPFSVKMLVMHRWFRTDRSKQDLGYEPIISFREGWDDSIDWFRREWLPKYLDRTRASSYGVIHHGSQAKIDGQNKKRSE</sequence>
<feature type="transmembrane region" description="Helical" evidence="3">
    <location>
        <begin position="299"/>
        <end position="317"/>
    </location>
</feature>
<evidence type="ECO:0000313" key="6">
    <source>
        <dbReference type="Proteomes" id="UP001642484"/>
    </source>
</evidence>
<dbReference type="InterPro" id="IPR050177">
    <property type="entry name" value="Lipid_A_modif_metabolic_enz"/>
</dbReference>
<dbReference type="Pfam" id="PF01073">
    <property type="entry name" value="3Beta_HSD"/>
    <property type="match status" value="1"/>
</dbReference>
<name>A0ABP0S394_9DINO</name>
<evidence type="ECO:0000256" key="1">
    <source>
        <dbReference type="ARBA" id="ARBA00009219"/>
    </source>
</evidence>
<dbReference type="PANTHER" id="PTHR43245">
    <property type="entry name" value="BIFUNCTIONAL POLYMYXIN RESISTANCE PROTEIN ARNA"/>
    <property type="match status" value="1"/>
</dbReference>
<feature type="domain" description="3-beta hydroxysteroid dehydrogenase/isomerase" evidence="4">
    <location>
        <begin position="29"/>
        <end position="267"/>
    </location>
</feature>
<keyword evidence="3" id="KW-0812">Transmembrane</keyword>
<keyword evidence="3" id="KW-0472">Membrane</keyword>
<dbReference type="InterPro" id="IPR002225">
    <property type="entry name" value="3Beta_OHSteriod_DH/Estase"/>
</dbReference>
<proteinExistence type="inferred from homology"/>
<protein>
    <recommendedName>
        <fullName evidence="4">3-beta hydroxysteroid dehydrogenase/isomerase domain-containing protein</fullName>
    </recommendedName>
</protein>
<dbReference type="Gene3D" id="3.40.50.720">
    <property type="entry name" value="NAD(P)-binding Rossmann-like Domain"/>
    <property type="match status" value="1"/>
</dbReference>